<evidence type="ECO:0000313" key="3">
    <source>
        <dbReference type="Proteomes" id="UP000025227"/>
    </source>
</evidence>
<feature type="domain" description="DUF5641" evidence="2">
    <location>
        <begin position="77"/>
        <end position="173"/>
    </location>
</feature>
<dbReference type="PANTHER" id="PTHR47331:SF1">
    <property type="entry name" value="GAG-LIKE PROTEIN"/>
    <property type="match status" value="1"/>
</dbReference>
<reference evidence="4" key="1">
    <citation type="submission" date="2020-12" db="UniProtKB">
        <authorList>
            <consortium name="WormBaseParasite"/>
        </authorList>
    </citation>
    <scope>IDENTIFICATION</scope>
    <source>
        <strain evidence="4">MHco3</strain>
    </source>
</reference>
<evidence type="ECO:0000313" key="4">
    <source>
        <dbReference type="WBParaSite" id="HCON_00151860-00001"/>
    </source>
</evidence>
<feature type="compositionally biased region" description="Polar residues" evidence="1">
    <location>
        <begin position="189"/>
        <end position="205"/>
    </location>
</feature>
<sequence>MITVTTRIEAILNTRPLTAISTTDIDVYPLRPIDFLQGNVSFSLPPLDSADSSDDDTSYDPDCLQTISQAKEALAFSEQVADKFWDIWNVEYLTALRDTQKSLFKARRHSTRTAPEIGEIVLIEQELIPRGHWPMGIVTEIIQSADGFIRSAKLKLPHKKIYIHRPRTKLYPLEIRATASVEAQEHNEQAGSAQNEDTEKSTALTAPTEFERSRRRPQRAAKTKACEAIRRQQKDTHENASVTDTEQELPRARKPFKISTVLLALMLMTMKTAACSEEEAITCAQGIVTIYPKAPPFEICFNNECRGFNKSFEVLQYVLAPSLNPTEWYDNVIILEHRPLVCTKTAAINNACRQITKPQLWPSHLSYQTFFLNNCHFRTFMTDEIDEEIRLMEFAQTAKLDAIGNTLQIISNRLESLYSLAAEMKTDIETLMERTAPRSPSIFCTITENVDGHHTGRCHRYSDPVTRAMRVAELRLCSRCLRADHGPALYTVSCSICRGSHNTVLCSGTPLRKRKN</sequence>
<protein>
    <submittedName>
        <fullName evidence="4">DUF5641 domain-containing protein</fullName>
    </submittedName>
</protein>
<accession>A0A7I4YVX7</accession>
<dbReference type="Pfam" id="PF18701">
    <property type="entry name" value="DUF5641"/>
    <property type="match status" value="1"/>
</dbReference>
<dbReference type="PANTHER" id="PTHR47331">
    <property type="entry name" value="PHD-TYPE DOMAIN-CONTAINING PROTEIN"/>
    <property type="match status" value="1"/>
</dbReference>
<dbReference type="InterPro" id="IPR040676">
    <property type="entry name" value="DUF5641"/>
</dbReference>
<feature type="region of interest" description="Disordered" evidence="1">
    <location>
        <begin position="182"/>
        <end position="249"/>
    </location>
</feature>
<evidence type="ECO:0000259" key="2">
    <source>
        <dbReference type="Pfam" id="PF18701"/>
    </source>
</evidence>
<proteinExistence type="predicted"/>
<organism evidence="3 4">
    <name type="scientific">Haemonchus contortus</name>
    <name type="common">Barber pole worm</name>
    <dbReference type="NCBI Taxonomy" id="6289"/>
    <lineage>
        <taxon>Eukaryota</taxon>
        <taxon>Metazoa</taxon>
        <taxon>Ecdysozoa</taxon>
        <taxon>Nematoda</taxon>
        <taxon>Chromadorea</taxon>
        <taxon>Rhabditida</taxon>
        <taxon>Rhabditina</taxon>
        <taxon>Rhabditomorpha</taxon>
        <taxon>Strongyloidea</taxon>
        <taxon>Trichostrongylidae</taxon>
        <taxon>Haemonchus</taxon>
    </lineage>
</organism>
<feature type="compositionally biased region" description="Basic residues" evidence="1">
    <location>
        <begin position="213"/>
        <end position="222"/>
    </location>
</feature>
<evidence type="ECO:0000256" key="1">
    <source>
        <dbReference type="SAM" id="MobiDB-lite"/>
    </source>
</evidence>
<dbReference type="WBParaSite" id="HCON_00151860-00001">
    <property type="protein sequence ID" value="HCON_00151860-00001"/>
    <property type="gene ID" value="HCON_00151860"/>
</dbReference>
<feature type="compositionally biased region" description="Basic and acidic residues" evidence="1">
    <location>
        <begin position="224"/>
        <end position="238"/>
    </location>
</feature>
<dbReference type="Proteomes" id="UP000025227">
    <property type="component" value="Unplaced"/>
</dbReference>
<dbReference type="AlphaFoldDB" id="A0A7I4YVX7"/>
<name>A0A7I4YVX7_HAECO</name>
<keyword evidence="3" id="KW-1185">Reference proteome</keyword>
<dbReference type="OrthoDB" id="5986643at2759"/>